<protein>
    <recommendedName>
        <fullName evidence="7">Major facilitator superfamily (MFS) profile domain-containing protein</fullName>
    </recommendedName>
</protein>
<dbReference type="Pfam" id="PF00083">
    <property type="entry name" value="Sugar_tr"/>
    <property type="match status" value="1"/>
</dbReference>
<evidence type="ECO:0000256" key="1">
    <source>
        <dbReference type="ARBA" id="ARBA00004141"/>
    </source>
</evidence>
<dbReference type="STRING" id="578462.A0A0L0SVY7"/>
<dbReference type="OMA" id="MFGMAIC"/>
<reference evidence="8 9" key="1">
    <citation type="submission" date="2009-11" db="EMBL/GenBank/DDBJ databases">
        <title>Annotation of Allomyces macrogynus ATCC 38327.</title>
        <authorList>
            <consortium name="The Broad Institute Genome Sequencing Platform"/>
            <person name="Russ C."/>
            <person name="Cuomo C."/>
            <person name="Burger G."/>
            <person name="Gray M.W."/>
            <person name="Holland P.W.H."/>
            <person name="King N."/>
            <person name="Lang F.B.F."/>
            <person name="Roger A.J."/>
            <person name="Ruiz-Trillo I."/>
            <person name="Young S.K."/>
            <person name="Zeng Q."/>
            <person name="Gargeya S."/>
            <person name="Fitzgerald M."/>
            <person name="Haas B."/>
            <person name="Abouelleil A."/>
            <person name="Alvarado L."/>
            <person name="Arachchi H.M."/>
            <person name="Berlin A."/>
            <person name="Chapman S.B."/>
            <person name="Gearin G."/>
            <person name="Goldberg J."/>
            <person name="Griggs A."/>
            <person name="Gujja S."/>
            <person name="Hansen M."/>
            <person name="Heiman D."/>
            <person name="Howarth C."/>
            <person name="Larimer J."/>
            <person name="Lui A."/>
            <person name="MacDonald P.J.P."/>
            <person name="McCowen C."/>
            <person name="Montmayeur A."/>
            <person name="Murphy C."/>
            <person name="Neiman D."/>
            <person name="Pearson M."/>
            <person name="Priest M."/>
            <person name="Roberts A."/>
            <person name="Saif S."/>
            <person name="Shea T."/>
            <person name="Sisk P."/>
            <person name="Stolte C."/>
            <person name="Sykes S."/>
            <person name="Wortman J."/>
            <person name="Nusbaum C."/>
            <person name="Birren B."/>
        </authorList>
    </citation>
    <scope>NUCLEOTIDE SEQUENCE [LARGE SCALE GENOMIC DNA]</scope>
    <source>
        <strain evidence="8 9">ATCC 38327</strain>
    </source>
</reference>
<feature type="transmembrane region" description="Helical" evidence="6">
    <location>
        <begin position="207"/>
        <end position="231"/>
    </location>
</feature>
<comment type="subcellular location">
    <subcellularLocation>
        <location evidence="1">Membrane</location>
        <topology evidence="1">Multi-pass membrane protein</topology>
    </subcellularLocation>
</comment>
<proteinExistence type="predicted"/>
<gene>
    <name evidence="8" type="ORF">AMAG_11627</name>
</gene>
<dbReference type="InterPro" id="IPR020846">
    <property type="entry name" value="MFS_dom"/>
</dbReference>
<dbReference type="VEuPathDB" id="FungiDB:AMAG_11627"/>
<dbReference type="OrthoDB" id="4540492at2759"/>
<feature type="transmembrane region" description="Helical" evidence="6">
    <location>
        <begin position="181"/>
        <end position="201"/>
    </location>
</feature>
<sequence length="248" mass="26645">MVMQRMGAHEELAALDSPQSDNKECKDAASGSGAASATVSLGEFLTSRAHRKSLWILVLSHATQQLSGINVYFSFAFSILTLILPSAYAASLFLVVFDLYYVFLNFVPGLLLERYGRRPLILVSMFGMAICAAVFTLAEKLGQPYVALVAFILAVTTFAIGLSSVPFIYTAEVVEPAAVGVASQVALVANNLGNFVILFAFPPLLRLIGSYVFVILAVYLLVMGAIGLRILPETKGKTPTQVVAELRS</sequence>
<dbReference type="InterPro" id="IPR036259">
    <property type="entry name" value="MFS_trans_sf"/>
</dbReference>
<dbReference type="SUPFAM" id="SSF103473">
    <property type="entry name" value="MFS general substrate transporter"/>
    <property type="match status" value="1"/>
</dbReference>
<accession>A0A0L0SVY7</accession>
<dbReference type="Gene3D" id="1.20.1250.20">
    <property type="entry name" value="MFS general substrate transporter like domains"/>
    <property type="match status" value="1"/>
</dbReference>
<name>A0A0L0SVY7_ALLM3</name>
<keyword evidence="9" id="KW-1185">Reference proteome</keyword>
<evidence type="ECO:0000256" key="4">
    <source>
        <dbReference type="ARBA" id="ARBA00022989"/>
    </source>
</evidence>
<dbReference type="AlphaFoldDB" id="A0A0L0SVY7"/>
<feature type="transmembrane region" description="Helical" evidence="6">
    <location>
        <begin position="119"/>
        <end position="138"/>
    </location>
</feature>
<reference evidence="9" key="2">
    <citation type="submission" date="2009-11" db="EMBL/GenBank/DDBJ databases">
        <title>The Genome Sequence of Allomyces macrogynus strain ATCC 38327.</title>
        <authorList>
            <consortium name="The Broad Institute Genome Sequencing Platform"/>
            <person name="Russ C."/>
            <person name="Cuomo C."/>
            <person name="Shea T."/>
            <person name="Young S.K."/>
            <person name="Zeng Q."/>
            <person name="Koehrsen M."/>
            <person name="Haas B."/>
            <person name="Borodovsky M."/>
            <person name="Guigo R."/>
            <person name="Alvarado L."/>
            <person name="Berlin A."/>
            <person name="Borenstein D."/>
            <person name="Chen Z."/>
            <person name="Engels R."/>
            <person name="Freedman E."/>
            <person name="Gellesch M."/>
            <person name="Goldberg J."/>
            <person name="Griggs A."/>
            <person name="Gujja S."/>
            <person name="Heiman D."/>
            <person name="Hepburn T."/>
            <person name="Howarth C."/>
            <person name="Jen D."/>
            <person name="Larson L."/>
            <person name="Lewis B."/>
            <person name="Mehta T."/>
            <person name="Park D."/>
            <person name="Pearson M."/>
            <person name="Roberts A."/>
            <person name="Saif S."/>
            <person name="Shenoy N."/>
            <person name="Sisk P."/>
            <person name="Stolte C."/>
            <person name="Sykes S."/>
            <person name="Walk T."/>
            <person name="White J."/>
            <person name="Yandava C."/>
            <person name="Burger G."/>
            <person name="Gray M.W."/>
            <person name="Holland P.W.H."/>
            <person name="King N."/>
            <person name="Lang F.B.F."/>
            <person name="Roger A.J."/>
            <person name="Ruiz-Trillo I."/>
            <person name="Lander E."/>
            <person name="Nusbaum C."/>
        </authorList>
    </citation>
    <scope>NUCLEOTIDE SEQUENCE [LARGE SCALE GENOMIC DNA]</scope>
    <source>
        <strain evidence="9">ATCC 38327</strain>
    </source>
</reference>
<dbReference type="GO" id="GO:0015149">
    <property type="term" value="F:hexose transmembrane transporter activity"/>
    <property type="evidence" value="ECO:0007669"/>
    <property type="project" value="TreeGrafter"/>
</dbReference>
<keyword evidence="4 6" id="KW-1133">Transmembrane helix</keyword>
<dbReference type="Proteomes" id="UP000054350">
    <property type="component" value="Unassembled WGS sequence"/>
</dbReference>
<keyword evidence="2" id="KW-0813">Transport</keyword>
<keyword evidence="3 6" id="KW-0812">Transmembrane</keyword>
<dbReference type="PROSITE" id="PS50850">
    <property type="entry name" value="MFS"/>
    <property type="match status" value="1"/>
</dbReference>
<feature type="transmembrane region" description="Helical" evidence="6">
    <location>
        <begin position="144"/>
        <end position="169"/>
    </location>
</feature>
<evidence type="ECO:0000313" key="9">
    <source>
        <dbReference type="Proteomes" id="UP000054350"/>
    </source>
</evidence>
<evidence type="ECO:0000256" key="2">
    <source>
        <dbReference type="ARBA" id="ARBA00022448"/>
    </source>
</evidence>
<feature type="transmembrane region" description="Helical" evidence="6">
    <location>
        <begin position="87"/>
        <end position="107"/>
    </location>
</feature>
<evidence type="ECO:0000259" key="7">
    <source>
        <dbReference type="PROSITE" id="PS50850"/>
    </source>
</evidence>
<dbReference type="InterPro" id="IPR045263">
    <property type="entry name" value="GLUT"/>
</dbReference>
<keyword evidence="5 6" id="KW-0472">Membrane</keyword>
<dbReference type="PANTHER" id="PTHR23503:SF8">
    <property type="entry name" value="FACILITATED GLUCOSE TRANSPORTER PROTEIN 1"/>
    <property type="match status" value="1"/>
</dbReference>
<dbReference type="eggNOG" id="KOG0569">
    <property type="taxonomic scope" value="Eukaryota"/>
</dbReference>
<evidence type="ECO:0000256" key="5">
    <source>
        <dbReference type="ARBA" id="ARBA00023136"/>
    </source>
</evidence>
<evidence type="ECO:0000313" key="8">
    <source>
        <dbReference type="EMBL" id="KNE66489.1"/>
    </source>
</evidence>
<dbReference type="PANTHER" id="PTHR23503">
    <property type="entry name" value="SOLUTE CARRIER FAMILY 2"/>
    <property type="match status" value="1"/>
</dbReference>
<dbReference type="GO" id="GO:0016020">
    <property type="term" value="C:membrane"/>
    <property type="evidence" value="ECO:0007669"/>
    <property type="project" value="UniProtKB-SubCell"/>
</dbReference>
<feature type="domain" description="Major facilitator superfamily (MFS) profile" evidence="7">
    <location>
        <begin position="1"/>
        <end position="235"/>
    </location>
</feature>
<organism evidence="8 9">
    <name type="scientific">Allomyces macrogynus (strain ATCC 38327)</name>
    <name type="common">Allomyces javanicus var. macrogynus</name>
    <dbReference type="NCBI Taxonomy" id="578462"/>
    <lineage>
        <taxon>Eukaryota</taxon>
        <taxon>Fungi</taxon>
        <taxon>Fungi incertae sedis</taxon>
        <taxon>Blastocladiomycota</taxon>
        <taxon>Blastocladiomycetes</taxon>
        <taxon>Blastocladiales</taxon>
        <taxon>Blastocladiaceae</taxon>
        <taxon>Allomyces</taxon>
    </lineage>
</organism>
<evidence type="ECO:0000256" key="3">
    <source>
        <dbReference type="ARBA" id="ARBA00022692"/>
    </source>
</evidence>
<dbReference type="EMBL" id="GG745350">
    <property type="protein sequence ID" value="KNE66489.1"/>
    <property type="molecule type" value="Genomic_DNA"/>
</dbReference>
<dbReference type="InterPro" id="IPR005828">
    <property type="entry name" value="MFS_sugar_transport-like"/>
</dbReference>
<evidence type="ECO:0000256" key="6">
    <source>
        <dbReference type="SAM" id="Phobius"/>
    </source>
</evidence>